<keyword evidence="2" id="KW-1185">Reference proteome</keyword>
<dbReference type="AlphaFoldDB" id="A0A1H6I3E1"/>
<dbReference type="EMBL" id="FNWO01000008">
    <property type="protein sequence ID" value="SEH40964.1"/>
    <property type="molecule type" value="Genomic_DNA"/>
</dbReference>
<proteinExistence type="predicted"/>
<dbReference type="Pfam" id="PF13365">
    <property type="entry name" value="Trypsin_2"/>
    <property type="match status" value="1"/>
</dbReference>
<accession>A0A1H6I3E1</accession>
<sequence>MTRHTLLALALVTLLAGLALIPLPARGEEESGGNLAAERGVRVEQPTGDGVHFSQGSGTYLGDGLILTAAHVVTVNPASTAVTILLDGQRLDGEVIRDGREDGLDLALIRLAPDSLPPHRRTQPQVRICNDNPAPRQPVQVAALGTVTPSATIASPITSDGQTGNWTDILATGFHAGASGGGVFDPSRACLWGVLIQELSGRAKSSGRRLDLTVFVPASRIGAFLRTPVAFAVPVH</sequence>
<dbReference type="InterPro" id="IPR009003">
    <property type="entry name" value="Peptidase_S1_PA"/>
</dbReference>
<gene>
    <name evidence="1" type="ORF">SAMN04244559_02173</name>
</gene>
<name>A0A1H6I3E1_MAGFU</name>
<evidence type="ECO:0000313" key="1">
    <source>
        <dbReference type="EMBL" id="SEH40964.1"/>
    </source>
</evidence>
<dbReference type="Gene3D" id="2.40.10.120">
    <property type="match status" value="1"/>
</dbReference>
<dbReference type="Proteomes" id="UP000182983">
    <property type="component" value="Unassembled WGS sequence"/>
</dbReference>
<protein>
    <submittedName>
        <fullName evidence="1">Trypsin-like peptidase domain-containing protein</fullName>
    </submittedName>
</protein>
<evidence type="ECO:0000313" key="2">
    <source>
        <dbReference type="Proteomes" id="UP000182983"/>
    </source>
</evidence>
<organism evidence="1 2">
    <name type="scientific">Magnetospirillum fulvum</name>
    <name type="common">Rhodospirillum fulvum</name>
    <dbReference type="NCBI Taxonomy" id="1082"/>
    <lineage>
        <taxon>Bacteria</taxon>
        <taxon>Pseudomonadati</taxon>
        <taxon>Pseudomonadota</taxon>
        <taxon>Alphaproteobacteria</taxon>
        <taxon>Rhodospirillales</taxon>
        <taxon>Rhodospirillaceae</taxon>
        <taxon>Magnetospirillum</taxon>
    </lineage>
</organism>
<reference evidence="2" key="1">
    <citation type="submission" date="2016-10" db="EMBL/GenBank/DDBJ databases">
        <authorList>
            <person name="Varghese N."/>
            <person name="Submissions S."/>
        </authorList>
    </citation>
    <scope>NUCLEOTIDE SEQUENCE [LARGE SCALE GENOMIC DNA]</scope>
    <source>
        <strain evidence="2">DSM 13234</strain>
    </source>
</reference>
<dbReference type="SUPFAM" id="SSF50494">
    <property type="entry name" value="Trypsin-like serine proteases"/>
    <property type="match status" value="1"/>
</dbReference>
<dbReference type="RefSeq" id="WP_074768442.1">
    <property type="nucleotide sequence ID" value="NZ_FNWO01000008.1"/>
</dbReference>